<dbReference type="RefSeq" id="XP_056486186.1">
    <property type="nucleotide sequence ID" value="XM_056635566.1"/>
</dbReference>
<sequence>MKLVSPWQGLGQEVGDAVSHDATHVEGGQDPGHEKTVGFKSAHRAMEPQNKKKRKMNKRIVVWEQRHSRLGHAWTRNHKAVTPTPEESRLPSLSPLFLRTSPSVYSV</sequence>
<dbReference type="GeneID" id="81374546"/>
<reference evidence="2" key="1">
    <citation type="submission" date="2022-12" db="EMBL/GenBank/DDBJ databases">
        <authorList>
            <person name="Petersen C."/>
        </authorList>
    </citation>
    <scope>NUCLEOTIDE SEQUENCE</scope>
    <source>
        <strain evidence="2">IBT 29677</strain>
    </source>
</reference>
<dbReference type="Proteomes" id="UP001147747">
    <property type="component" value="Unassembled WGS sequence"/>
</dbReference>
<evidence type="ECO:0000313" key="3">
    <source>
        <dbReference type="Proteomes" id="UP001147747"/>
    </source>
</evidence>
<keyword evidence="3" id="KW-1185">Reference proteome</keyword>
<feature type="region of interest" description="Disordered" evidence="1">
    <location>
        <begin position="1"/>
        <end position="59"/>
    </location>
</feature>
<dbReference type="EMBL" id="JAPZBU010000009">
    <property type="protein sequence ID" value="KAJ5388388.1"/>
    <property type="molecule type" value="Genomic_DNA"/>
</dbReference>
<proteinExistence type="predicted"/>
<protein>
    <submittedName>
        <fullName evidence="2">Uncharacterized protein</fullName>
    </submittedName>
</protein>
<dbReference type="AlphaFoldDB" id="A0A9W9VS95"/>
<reference evidence="2" key="2">
    <citation type="journal article" date="2023" name="IMA Fungus">
        <title>Comparative genomic study of the Penicillium genus elucidates a diverse pangenome and 15 lateral gene transfer events.</title>
        <authorList>
            <person name="Petersen C."/>
            <person name="Sorensen T."/>
            <person name="Nielsen M.R."/>
            <person name="Sondergaard T.E."/>
            <person name="Sorensen J.L."/>
            <person name="Fitzpatrick D.A."/>
            <person name="Frisvad J.C."/>
            <person name="Nielsen K.L."/>
        </authorList>
    </citation>
    <scope>NUCLEOTIDE SEQUENCE</scope>
    <source>
        <strain evidence="2">IBT 29677</strain>
    </source>
</reference>
<evidence type="ECO:0000313" key="2">
    <source>
        <dbReference type="EMBL" id="KAJ5388388.1"/>
    </source>
</evidence>
<accession>A0A9W9VS95</accession>
<organism evidence="2 3">
    <name type="scientific">Penicillium cosmopolitanum</name>
    <dbReference type="NCBI Taxonomy" id="1131564"/>
    <lineage>
        <taxon>Eukaryota</taxon>
        <taxon>Fungi</taxon>
        <taxon>Dikarya</taxon>
        <taxon>Ascomycota</taxon>
        <taxon>Pezizomycotina</taxon>
        <taxon>Eurotiomycetes</taxon>
        <taxon>Eurotiomycetidae</taxon>
        <taxon>Eurotiales</taxon>
        <taxon>Aspergillaceae</taxon>
        <taxon>Penicillium</taxon>
    </lineage>
</organism>
<evidence type="ECO:0000256" key="1">
    <source>
        <dbReference type="SAM" id="MobiDB-lite"/>
    </source>
</evidence>
<comment type="caution">
    <text evidence="2">The sequence shown here is derived from an EMBL/GenBank/DDBJ whole genome shotgun (WGS) entry which is preliminary data.</text>
</comment>
<gene>
    <name evidence="2" type="ORF">N7509_010929</name>
</gene>
<feature type="region of interest" description="Disordered" evidence="1">
    <location>
        <begin position="74"/>
        <end position="93"/>
    </location>
</feature>
<name>A0A9W9VS95_9EURO</name>